<evidence type="ECO:0000256" key="1">
    <source>
        <dbReference type="ARBA" id="ARBA00022679"/>
    </source>
</evidence>
<proteinExistence type="predicted"/>
<dbReference type="PANTHER" id="PTHR43877">
    <property type="entry name" value="AMINOALKYLPHOSPHONATE N-ACETYLTRANSFERASE-RELATED-RELATED"/>
    <property type="match status" value="1"/>
</dbReference>
<dbReference type="Pfam" id="PF00583">
    <property type="entry name" value="Acetyltransf_1"/>
    <property type="match status" value="1"/>
</dbReference>
<dbReference type="Gene3D" id="3.40.630.30">
    <property type="match status" value="1"/>
</dbReference>
<name>A0A7W3RCL0_9ACTN</name>
<dbReference type="AlphaFoldDB" id="A0A7W3RCL0"/>
<comment type="caution">
    <text evidence="4">The sequence shown here is derived from an EMBL/GenBank/DDBJ whole genome shotgun (WGS) entry which is preliminary data.</text>
</comment>
<sequence length="155" mass="16737">MLIEVVGYDHPDAVRLVEAIQREMVERYGGPDETPVTPAEFAPPRGLFLVGYVGGTAVACAGWRSHGEDAELKRMYVDPSVRGNGLARRLLAEIERTALQAGHRRVILETGDRQPEAVTLYRSAGYADVEPFGIYACAPGSIYLGKVLDVPAPAG</sequence>
<dbReference type="InterPro" id="IPR000182">
    <property type="entry name" value="GNAT_dom"/>
</dbReference>
<feature type="domain" description="N-acetyltransferase" evidence="3">
    <location>
        <begin position="3"/>
        <end position="149"/>
    </location>
</feature>
<organism evidence="4 5">
    <name type="scientific">Thermomonospora cellulosilytica</name>
    <dbReference type="NCBI Taxonomy" id="1411118"/>
    <lineage>
        <taxon>Bacteria</taxon>
        <taxon>Bacillati</taxon>
        <taxon>Actinomycetota</taxon>
        <taxon>Actinomycetes</taxon>
        <taxon>Streptosporangiales</taxon>
        <taxon>Thermomonosporaceae</taxon>
        <taxon>Thermomonospora</taxon>
    </lineage>
</organism>
<evidence type="ECO:0000313" key="4">
    <source>
        <dbReference type="EMBL" id="MBA9008041.1"/>
    </source>
</evidence>
<dbReference type="Proteomes" id="UP000539313">
    <property type="component" value="Unassembled WGS sequence"/>
</dbReference>
<dbReference type="SUPFAM" id="SSF55729">
    <property type="entry name" value="Acyl-CoA N-acyltransferases (Nat)"/>
    <property type="match status" value="1"/>
</dbReference>
<dbReference type="PANTHER" id="PTHR43877:SF2">
    <property type="entry name" value="AMINOALKYLPHOSPHONATE N-ACETYLTRANSFERASE-RELATED"/>
    <property type="match status" value="1"/>
</dbReference>
<evidence type="ECO:0000313" key="5">
    <source>
        <dbReference type="Proteomes" id="UP000539313"/>
    </source>
</evidence>
<evidence type="ECO:0000259" key="3">
    <source>
        <dbReference type="PROSITE" id="PS51186"/>
    </source>
</evidence>
<gene>
    <name evidence="4" type="ORF">HNR21_006923</name>
</gene>
<keyword evidence="5" id="KW-1185">Reference proteome</keyword>
<dbReference type="RefSeq" id="WP_182708402.1">
    <property type="nucleotide sequence ID" value="NZ_JACJII010000001.1"/>
</dbReference>
<dbReference type="CDD" id="cd04301">
    <property type="entry name" value="NAT_SF"/>
    <property type="match status" value="1"/>
</dbReference>
<dbReference type="EMBL" id="JACJII010000001">
    <property type="protein sequence ID" value="MBA9008041.1"/>
    <property type="molecule type" value="Genomic_DNA"/>
</dbReference>
<dbReference type="InterPro" id="IPR016181">
    <property type="entry name" value="Acyl_CoA_acyltransferase"/>
</dbReference>
<dbReference type="InterPro" id="IPR050832">
    <property type="entry name" value="Bact_Acetyltransf"/>
</dbReference>
<reference evidence="4 5" key="1">
    <citation type="submission" date="2020-08" db="EMBL/GenBank/DDBJ databases">
        <title>Sequencing the genomes of 1000 actinobacteria strains.</title>
        <authorList>
            <person name="Klenk H.-P."/>
        </authorList>
    </citation>
    <scope>NUCLEOTIDE SEQUENCE [LARGE SCALE GENOMIC DNA]</scope>
    <source>
        <strain evidence="4 5">DSM 45823</strain>
    </source>
</reference>
<accession>A0A7W3RCL0</accession>
<dbReference type="GO" id="GO:0016747">
    <property type="term" value="F:acyltransferase activity, transferring groups other than amino-acyl groups"/>
    <property type="evidence" value="ECO:0007669"/>
    <property type="project" value="InterPro"/>
</dbReference>
<keyword evidence="1 4" id="KW-0808">Transferase</keyword>
<keyword evidence="2" id="KW-0012">Acyltransferase</keyword>
<protein>
    <submittedName>
        <fullName evidence="4">GNAT superfamily N-acetyltransferase</fullName>
    </submittedName>
</protein>
<dbReference type="PROSITE" id="PS51186">
    <property type="entry name" value="GNAT"/>
    <property type="match status" value="1"/>
</dbReference>
<evidence type="ECO:0000256" key="2">
    <source>
        <dbReference type="ARBA" id="ARBA00023315"/>
    </source>
</evidence>